<protein>
    <submittedName>
        <fullName evidence="4">Lipid carrier: UDP-N-acetylgalactosaminyltransferase</fullName>
    </submittedName>
</protein>
<dbReference type="PATRIC" id="fig|1056511.3.peg.2709"/>
<dbReference type="EMBL" id="AMZO01000020">
    <property type="protein sequence ID" value="ELR65061.1"/>
    <property type="molecule type" value="Genomic_DNA"/>
</dbReference>
<keyword evidence="2" id="KW-0472">Membrane</keyword>
<gene>
    <name evidence="4" type="ORF">C942_01632</name>
</gene>
<dbReference type="PANTHER" id="PTHR30576:SF10">
    <property type="entry name" value="SLL5057 PROTEIN"/>
    <property type="match status" value="1"/>
</dbReference>
<sequence>MTSPLIRVLDFSLALFGLILSAPIFLLIYLIGLFDTGSPVFCQQRVGKQCRPFTLIKFRTMAKATESVATHMVDSSSVTKLGAFLRKTKLDELPQLINVLRGEMSFVGPRPCLFNQEELIEARQKRGVLDVLPGITGLAQVNGVDMSEPEKLAKLDAEMISSFSLALYFQLIIQTATGKGAGDRVRR</sequence>
<proteinExistence type="inferred from homology"/>
<dbReference type="OrthoDB" id="9808602at2"/>
<dbReference type="AlphaFoldDB" id="L8J8C1"/>
<dbReference type="PANTHER" id="PTHR30576">
    <property type="entry name" value="COLANIC BIOSYNTHESIS UDP-GLUCOSE LIPID CARRIER TRANSFERASE"/>
    <property type="match status" value="1"/>
</dbReference>
<dbReference type="Pfam" id="PF02397">
    <property type="entry name" value="Bac_transf"/>
    <property type="match status" value="1"/>
</dbReference>
<evidence type="ECO:0000313" key="5">
    <source>
        <dbReference type="Proteomes" id="UP000011134"/>
    </source>
</evidence>
<dbReference type="RefSeq" id="WP_007466442.1">
    <property type="nucleotide sequence ID" value="NZ_AMZO01000020.1"/>
</dbReference>
<evidence type="ECO:0000256" key="2">
    <source>
        <dbReference type="SAM" id="Phobius"/>
    </source>
</evidence>
<reference evidence="4 5" key="1">
    <citation type="submission" date="2012-12" db="EMBL/GenBank/DDBJ databases">
        <title>Genome Assembly of Photobacterium sp. AK15.</title>
        <authorList>
            <person name="Khatri I."/>
            <person name="Vaidya B."/>
            <person name="Srinivas T.N.R."/>
            <person name="Subramanian S."/>
            <person name="Pinnaka A."/>
        </authorList>
    </citation>
    <scope>NUCLEOTIDE SEQUENCE [LARGE SCALE GENOMIC DNA]</scope>
    <source>
        <strain evidence="4 5">AK15</strain>
    </source>
</reference>
<comment type="caution">
    <text evidence="4">The sequence shown here is derived from an EMBL/GenBank/DDBJ whole genome shotgun (WGS) entry which is preliminary data.</text>
</comment>
<keyword evidence="4" id="KW-0808">Transferase</keyword>
<dbReference type="GO" id="GO:0016780">
    <property type="term" value="F:phosphotransferase activity, for other substituted phosphate groups"/>
    <property type="evidence" value="ECO:0007669"/>
    <property type="project" value="TreeGrafter"/>
</dbReference>
<keyword evidence="2" id="KW-1133">Transmembrane helix</keyword>
<evidence type="ECO:0000256" key="1">
    <source>
        <dbReference type="ARBA" id="ARBA00006464"/>
    </source>
</evidence>
<feature type="transmembrane region" description="Helical" evidence="2">
    <location>
        <begin position="12"/>
        <end position="34"/>
    </location>
</feature>
<keyword evidence="2" id="KW-0812">Transmembrane</keyword>
<keyword evidence="5" id="KW-1185">Reference proteome</keyword>
<organism evidence="4 5">
    <name type="scientific">Photobacterium marinum</name>
    <dbReference type="NCBI Taxonomy" id="1056511"/>
    <lineage>
        <taxon>Bacteria</taxon>
        <taxon>Pseudomonadati</taxon>
        <taxon>Pseudomonadota</taxon>
        <taxon>Gammaproteobacteria</taxon>
        <taxon>Vibrionales</taxon>
        <taxon>Vibrionaceae</taxon>
        <taxon>Photobacterium</taxon>
    </lineage>
</organism>
<evidence type="ECO:0000259" key="3">
    <source>
        <dbReference type="Pfam" id="PF02397"/>
    </source>
</evidence>
<name>L8J8C1_9GAMM</name>
<feature type="domain" description="Bacterial sugar transferase" evidence="3">
    <location>
        <begin position="7"/>
        <end position="176"/>
    </location>
</feature>
<dbReference type="InterPro" id="IPR003362">
    <property type="entry name" value="Bact_transf"/>
</dbReference>
<comment type="similarity">
    <text evidence="1">Belongs to the bacterial sugar transferase family.</text>
</comment>
<dbReference type="Proteomes" id="UP000011134">
    <property type="component" value="Unassembled WGS sequence"/>
</dbReference>
<evidence type="ECO:0000313" key="4">
    <source>
        <dbReference type="EMBL" id="ELR65061.1"/>
    </source>
</evidence>
<accession>L8J8C1</accession>